<proteinExistence type="predicted"/>
<dbReference type="AlphaFoldDB" id="A0A401LNP8"/>
<protein>
    <submittedName>
        <fullName evidence="1">Uncharacterized protein</fullName>
    </submittedName>
</protein>
<gene>
    <name evidence="1" type="ORF">KGMB02408_01300</name>
</gene>
<organism evidence="1 2">
    <name type="scientific">Bacteroides faecalis</name>
    <dbReference type="NCBI Taxonomy" id="2447885"/>
    <lineage>
        <taxon>Bacteria</taxon>
        <taxon>Pseudomonadati</taxon>
        <taxon>Bacteroidota</taxon>
        <taxon>Bacteroidia</taxon>
        <taxon>Bacteroidales</taxon>
        <taxon>Bacteroidaceae</taxon>
        <taxon>Bacteroides</taxon>
    </lineage>
</organism>
<dbReference type="RefSeq" id="WP_125039595.1">
    <property type="nucleotide sequence ID" value="NZ_BHWB01000001.1"/>
</dbReference>
<comment type="caution">
    <text evidence="1">The sequence shown here is derived from an EMBL/GenBank/DDBJ whole genome shotgun (WGS) entry which is preliminary data.</text>
</comment>
<dbReference type="Proteomes" id="UP000288079">
    <property type="component" value="Unassembled WGS sequence"/>
</dbReference>
<dbReference type="OrthoDB" id="1050422at2"/>
<reference evidence="1 2" key="1">
    <citation type="submission" date="2018-10" db="EMBL/GenBank/DDBJ databases">
        <title>Draft Genome Sequence of Bacteroides sp. KCTC 15687.</title>
        <authorList>
            <person name="Yu S.Y."/>
            <person name="Kim J.S."/>
            <person name="Oh B.S."/>
            <person name="Park S.H."/>
            <person name="Kang S.W."/>
            <person name="Park J.E."/>
            <person name="Choi S.H."/>
            <person name="Han K.I."/>
            <person name="Lee K.C."/>
            <person name="Eom M.K."/>
            <person name="Suh M.K."/>
            <person name="Lee D.H."/>
            <person name="Yoon H."/>
            <person name="Kim B."/>
            <person name="Yang S.J."/>
            <person name="Lee J.S."/>
            <person name="Lee J.H."/>
        </authorList>
    </citation>
    <scope>NUCLEOTIDE SEQUENCE [LARGE SCALE GENOMIC DNA]</scope>
    <source>
        <strain evidence="1 2">KCTC 15687</strain>
    </source>
</reference>
<evidence type="ECO:0000313" key="2">
    <source>
        <dbReference type="Proteomes" id="UP000288079"/>
    </source>
</evidence>
<name>A0A401LNP8_9BACE</name>
<keyword evidence="2" id="KW-1185">Reference proteome</keyword>
<sequence length="114" mass="13536">MKMKISTQNLSISSVCKQCGRELSQEFFYVNRQTQCLDIYCKGCRKKIGRCPYNSGSWIRKEQRNKYSYLVITQVEDPLVRMELILHVLKVVRQSVEHKRIKILEDEADRTDYV</sequence>
<dbReference type="EMBL" id="BHWB01000001">
    <property type="protein sequence ID" value="GCB33185.1"/>
    <property type="molecule type" value="Genomic_DNA"/>
</dbReference>
<evidence type="ECO:0000313" key="1">
    <source>
        <dbReference type="EMBL" id="GCB33185.1"/>
    </source>
</evidence>
<accession>A0A401LNP8</accession>